<organism evidence="2 3">
    <name type="scientific">Blastococcus deserti</name>
    <dbReference type="NCBI Taxonomy" id="2259033"/>
    <lineage>
        <taxon>Bacteria</taxon>
        <taxon>Bacillati</taxon>
        <taxon>Actinomycetota</taxon>
        <taxon>Actinomycetes</taxon>
        <taxon>Geodermatophilales</taxon>
        <taxon>Geodermatophilaceae</taxon>
        <taxon>Blastococcus</taxon>
    </lineage>
</organism>
<dbReference type="Proteomes" id="UP001597402">
    <property type="component" value="Unassembled WGS sequence"/>
</dbReference>
<reference evidence="3" key="1">
    <citation type="journal article" date="2019" name="Int. J. Syst. Evol. Microbiol.">
        <title>The Global Catalogue of Microorganisms (GCM) 10K type strain sequencing project: providing services to taxonomists for standard genome sequencing and annotation.</title>
        <authorList>
            <consortium name="The Broad Institute Genomics Platform"/>
            <consortium name="The Broad Institute Genome Sequencing Center for Infectious Disease"/>
            <person name="Wu L."/>
            <person name="Ma J."/>
        </authorList>
    </citation>
    <scope>NUCLEOTIDE SEQUENCE [LARGE SCALE GENOMIC DNA]</scope>
    <source>
        <strain evidence="3">JCM 3338</strain>
    </source>
</reference>
<evidence type="ECO:0000313" key="2">
    <source>
        <dbReference type="EMBL" id="MFD2093711.1"/>
    </source>
</evidence>
<evidence type="ECO:0000313" key="3">
    <source>
        <dbReference type="Proteomes" id="UP001597402"/>
    </source>
</evidence>
<sequence>MTQQERDTSGDYEYDMAHEPAGTTTAPEHTRHQRHAGPPAGQPSDRGGDYGYDESHSF</sequence>
<dbReference type="EMBL" id="JBHUHP010000028">
    <property type="protein sequence ID" value="MFD2093711.1"/>
    <property type="molecule type" value="Genomic_DNA"/>
</dbReference>
<evidence type="ECO:0000256" key="1">
    <source>
        <dbReference type="SAM" id="MobiDB-lite"/>
    </source>
</evidence>
<gene>
    <name evidence="2" type="ORF">ACFSHS_19290</name>
</gene>
<proteinExistence type="predicted"/>
<name>A0ABW4XE42_9ACTN</name>
<feature type="region of interest" description="Disordered" evidence="1">
    <location>
        <begin position="1"/>
        <end position="58"/>
    </location>
</feature>
<protein>
    <submittedName>
        <fullName evidence="2">Uncharacterized protein</fullName>
    </submittedName>
</protein>
<comment type="caution">
    <text evidence="2">The sequence shown here is derived from an EMBL/GenBank/DDBJ whole genome shotgun (WGS) entry which is preliminary data.</text>
</comment>
<accession>A0ABW4XE42</accession>
<keyword evidence="3" id="KW-1185">Reference proteome</keyword>
<dbReference type="RefSeq" id="WP_376879624.1">
    <property type="nucleotide sequence ID" value="NZ_JBHUHP010000028.1"/>
</dbReference>